<dbReference type="InterPro" id="IPR050560">
    <property type="entry name" value="MYB_TF"/>
</dbReference>
<dbReference type="PROSITE" id="PS51294">
    <property type="entry name" value="HTH_MYB"/>
    <property type="match status" value="2"/>
</dbReference>
<evidence type="ECO:0000313" key="6">
    <source>
        <dbReference type="EMBL" id="KAJ8500480.1"/>
    </source>
</evidence>
<feature type="compositionally biased region" description="Basic residues" evidence="3">
    <location>
        <begin position="227"/>
        <end position="239"/>
    </location>
</feature>
<dbReference type="Proteomes" id="UP001222027">
    <property type="component" value="Unassembled WGS sequence"/>
</dbReference>
<comment type="caution">
    <text evidence="6">The sequence shown here is derived from an EMBL/GenBank/DDBJ whole genome shotgun (WGS) entry which is preliminary data.</text>
</comment>
<dbReference type="FunFam" id="1.10.10.60:FF:000010">
    <property type="entry name" value="Transcriptional activator Myb isoform A"/>
    <property type="match status" value="1"/>
</dbReference>
<dbReference type="InterPro" id="IPR001005">
    <property type="entry name" value="SANT/Myb"/>
</dbReference>
<feature type="domain" description="Myb-like" evidence="4">
    <location>
        <begin position="179"/>
        <end position="229"/>
    </location>
</feature>
<dbReference type="SUPFAM" id="SSF46689">
    <property type="entry name" value="Homeodomain-like"/>
    <property type="match status" value="1"/>
</dbReference>
<dbReference type="PROSITE" id="PS50090">
    <property type="entry name" value="MYB_LIKE"/>
    <property type="match status" value="2"/>
</dbReference>
<evidence type="ECO:0000256" key="2">
    <source>
        <dbReference type="ARBA" id="ARBA00023125"/>
    </source>
</evidence>
<feature type="domain" description="HTH myb-type" evidence="5">
    <location>
        <begin position="127"/>
        <end position="182"/>
    </location>
</feature>
<dbReference type="PANTHER" id="PTHR45614">
    <property type="entry name" value="MYB PROTEIN-RELATED"/>
    <property type="match status" value="1"/>
</dbReference>
<dbReference type="SMART" id="SM00717">
    <property type="entry name" value="SANT"/>
    <property type="match status" value="2"/>
</dbReference>
<reference evidence="6 7" key="1">
    <citation type="submission" date="2022-12" db="EMBL/GenBank/DDBJ databases">
        <title>Chromosome-scale assembly of the Ensete ventricosum genome.</title>
        <authorList>
            <person name="Dussert Y."/>
            <person name="Stocks J."/>
            <person name="Wendawek A."/>
            <person name="Woldeyes F."/>
            <person name="Nichols R.A."/>
            <person name="Borrell J.S."/>
        </authorList>
    </citation>
    <scope>NUCLEOTIDE SEQUENCE [LARGE SCALE GENOMIC DNA]</scope>
    <source>
        <strain evidence="7">cv. Maze</strain>
        <tissue evidence="6">Seeds</tissue>
    </source>
</reference>
<feature type="region of interest" description="Disordered" evidence="3">
    <location>
        <begin position="219"/>
        <end position="244"/>
    </location>
</feature>
<dbReference type="CDD" id="cd00167">
    <property type="entry name" value="SANT"/>
    <property type="match status" value="2"/>
</dbReference>
<evidence type="ECO:0000313" key="7">
    <source>
        <dbReference type="Proteomes" id="UP001222027"/>
    </source>
</evidence>
<accession>A0AAV8Q469</accession>
<dbReference type="InterPro" id="IPR017930">
    <property type="entry name" value="Myb_dom"/>
</dbReference>
<proteinExistence type="predicted"/>
<dbReference type="GO" id="GO:0000978">
    <property type="term" value="F:RNA polymerase II cis-regulatory region sequence-specific DNA binding"/>
    <property type="evidence" value="ECO:0007669"/>
    <property type="project" value="TreeGrafter"/>
</dbReference>
<feature type="domain" description="HTH myb-type" evidence="5">
    <location>
        <begin position="187"/>
        <end position="233"/>
    </location>
</feature>
<evidence type="ECO:0000256" key="3">
    <source>
        <dbReference type="SAM" id="MobiDB-lite"/>
    </source>
</evidence>
<dbReference type="Pfam" id="PF00249">
    <property type="entry name" value="Myb_DNA-binding"/>
    <property type="match status" value="2"/>
</dbReference>
<keyword evidence="2" id="KW-0238">DNA-binding</keyword>
<name>A0AAV8Q469_ENSVE</name>
<sequence>MEFGRPKTLLPMDLRRELHWFQRSGDVLDVLSNGCSSDFVRCFPHSTFSDDLSSTVMLQKIDPPSYSTRILGDRDLMVCNSTEFTVSLDAFHHLSTMVAGSQMQERVQIDTKTTVAATTDGCRPQKKSNVVKGQWTAEEDSMLIEFVGRYGIRKWSHVARMLNGRIGKQCRERWHNHLRPNIKVEGWSEEEDKILIQAHSELGNRWVEIARRLPGRTENSIKNHWNTNKRRQSSRRTCRKSKEAKRSTLLQNYIQSLNLTSSPPPVESSSKNAMQREAVDVQEDGDGDGFLHGWGFGDAPEMLLDSRMLPDTDDMISGLFDQLGRSVRVGKGGCEAATTWDGVPPLVIPSQDVMRDVDLLEMIAMNNTSSSKE</sequence>
<organism evidence="6 7">
    <name type="scientific">Ensete ventricosum</name>
    <name type="common">Abyssinian banana</name>
    <name type="synonym">Musa ensete</name>
    <dbReference type="NCBI Taxonomy" id="4639"/>
    <lineage>
        <taxon>Eukaryota</taxon>
        <taxon>Viridiplantae</taxon>
        <taxon>Streptophyta</taxon>
        <taxon>Embryophyta</taxon>
        <taxon>Tracheophyta</taxon>
        <taxon>Spermatophyta</taxon>
        <taxon>Magnoliopsida</taxon>
        <taxon>Liliopsida</taxon>
        <taxon>Zingiberales</taxon>
        <taxon>Musaceae</taxon>
        <taxon>Ensete</taxon>
    </lineage>
</organism>
<feature type="domain" description="Myb-like" evidence="4">
    <location>
        <begin position="127"/>
        <end position="178"/>
    </location>
</feature>
<dbReference type="GO" id="GO:0000981">
    <property type="term" value="F:DNA-binding transcription factor activity, RNA polymerase II-specific"/>
    <property type="evidence" value="ECO:0007669"/>
    <property type="project" value="TreeGrafter"/>
</dbReference>
<keyword evidence="1" id="KW-0677">Repeat</keyword>
<protein>
    <submittedName>
        <fullName evidence="6">Uncharacterized protein</fullName>
    </submittedName>
</protein>
<dbReference type="EMBL" id="JAQQAF010000003">
    <property type="protein sequence ID" value="KAJ8500480.1"/>
    <property type="molecule type" value="Genomic_DNA"/>
</dbReference>
<dbReference type="PANTHER" id="PTHR45614:SF285">
    <property type="entry name" value="TRANSCRIPTION FACTOR MYB98"/>
    <property type="match status" value="1"/>
</dbReference>
<dbReference type="AlphaFoldDB" id="A0AAV8Q469"/>
<dbReference type="Gene3D" id="1.10.10.60">
    <property type="entry name" value="Homeodomain-like"/>
    <property type="match status" value="2"/>
</dbReference>
<evidence type="ECO:0000256" key="1">
    <source>
        <dbReference type="ARBA" id="ARBA00022737"/>
    </source>
</evidence>
<evidence type="ECO:0000259" key="4">
    <source>
        <dbReference type="PROSITE" id="PS50090"/>
    </source>
</evidence>
<dbReference type="InterPro" id="IPR009057">
    <property type="entry name" value="Homeodomain-like_sf"/>
</dbReference>
<gene>
    <name evidence="6" type="ORF">OPV22_011032</name>
</gene>
<dbReference type="GO" id="GO:0005634">
    <property type="term" value="C:nucleus"/>
    <property type="evidence" value="ECO:0007669"/>
    <property type="project" value="TreeGrafter"/>
</dbReference>
<keyword evidence="7" id="KW-1185">Reference proteome</keyword>
<evidence type="ECO:0000259" key="5">
    <source>
        <dbReference type="PROSITE" id="PS51294"/>
    </source>
</evidence>